<feature type="coiled-coil region" evidence="5">
    <location>
        <begin position="62"/>
        <end position="89"/>
    </location>
</feature>
<dbReference type="InterPro" id="IPR007221">
    <property type="entry name" value="MreC"/>
</dbReference>
<gene>
    <name evidence="7" type="ORF">MiSe_27930</name>
</gene>
<reference evidence="7" key="1">
    <citation type="submission" date="2019-10" db="EMBL/GenBank/DDBJ databases">
        <title>Draft genome sequece of Microseira wollei NIES-4236.</title>
        <authorList>
            <person name="Yamaguchi H."/>
            <person name="Suzuki S."/>
            <person name="Kawachi M."/>
        </authorList>
    </citation>
    <scope>NUCLEOTIDE SEQUENCE</scope>
    <source>
        <strain evidence="7">NIES-4236</strain>
    </source>
</reference>
<feature type="domain" description="Rod shape-determining protein MreC beta-barrel core" evidence="6">
    <location>
        <begin position="98"/>
        <end position="242"/>
    </location>
</feature>
<evidence type="ECO:0000256" key="5">
    <source>
        <dbReference type="SAM" id="Coils"/>
    </source>
</evidence>
<dbReference type="InterPro" id="IPR042175">
    <property type="entry name" value="Cell/Rod_MreC_2"/>
</dbReference>
<keyword evidence="8" id="KW-1185">Reference proteome</keyword>
<proteinExistence type="inferred from homology"/>
<dbReference type="NCBIfam" id="NF010527">
    <property type="entry name" value="PRK13922.6-2"/>
    <property type="match status" value="1"/>
</dbReference>
<dbReference type="GO" id="GO:0005886">
    <property type="term" value="C:plasma membrane"/>
    <property type="evidence" value="ECO:0007669"/>
    <property type="project" value="TreeGrafter"/>
</dbReference>
<dbReference type="Gene3D" id="2.40.10.340">
    <property type="entry name" value="Rod shape-determining protein MreC, domain 1"/>
    <property type="match status" value="1"/>
</dbReference>
<evidence type="ECO:0000313" key="8">
    <source>
        <dbReference type="Proteomes" id="UP001050975"/>
    </source>
</evidence>
<protein>
    <recommendedName>
        <fullName evidence="2">Cell shape-determining protein MreC</fullName>
    </recommendedName>
    <alternativeName>
        <fullName evidence="4">Cell shape protein MreC</fullName>
    </alternativeName>
</protein>
<dbReference type="RefSeq" id="WP_226580519.1">
    <property type="nucleotide sequence ID" value="NZ_BLAY01000038.1"/>
</dbReference>
<keyword evidence="3" id="KW-0133">Cell shape</keyword>
<dbReference type="AlphaFoldDB" id="A0AAV3XC92"/>
<sequence>MYTLRRWWDRHWSQVMLVSLIVSAAWLAKATQGAALFELYQLVTRPFQSDTTKQELLTDARVLELQARLGELESQNQKLKQQLAFQSQQKGKGIAAPIIGRSADHWWQQVTLGRGSQAGIKTDYVVTAPGGLVGRVTSVTPHTSRVLLISDPSSRVGVMIGRSRYMGIMRGRSNNKAVMQFFEKTPDVRKGDFAITSSISHLFPSGLPVGQVESVDLSKNPAPEASIKLSAPMNNLEWVVVYPTHTNPE</sequence>
<evidence type="ECO:0000259" key="6">
    <source>
        <dbReference type="Pfam" id="PF04085"/>
    </source>
</evidence>
<dbReference type="NCBIfam" id="TIGR00219">
    <property type="entry name" value="mreC"/>
    <property type="match status" value="1"/>
</dbReference>
<evidence type="ECO:0000256" key="2">
    <source>
        <dbReference type="ARBA" id="ARBA00013855"/>
    </source>
</evidence>
<name>A0AAV3XC92_9CYAN</name>
<dbReference type="InterPro" id="IPR042177">
    <property type="entry name" value="Cell/Rod_1"/>
</dbReference>
<dbReference type="EMBL" id="BLAY01000038">
    <property type="protein sequence ID" value="GET38039.1"/>
    <property type="molecule type" value="Genomic_DNA"/>
</dbReference>
<dbReference type="Pfam" id="PF04085">
    <property type="entry name" value="MreC"/>
    <property type="match status" value="1"/>
</dbReference>
<accession>A0AAV3XC92</accession>
<dbReference type="Gene3D" id="2.40.10.350">
    <property type="entry name" value="Rod shape-determining protein MreC, domain 2"/>
    <property type="match status" value="1"/>
</dbReference>
<dbReference type="Proteomes" id="UP001050975">
    <property type="component" value="Unassembled WGS sequence"/>
</dbReference>
<dbReference type="PANTHER" id="PTHR34138:SF1">
    <property type="entry name" value="CELL SHAPE-DETERMINING PROTEIN MREC"/>
    <property type="match status" value="1"/>
</dbReference>
<evidence type="ECO:0000256" key="1">
    <source>
        <dbReference type="ARBA" id="ARBA00009369"/>
    </source>
</evidence>
<dbReference type="PANTHER" id="PTHR34138">
    <property type="entry name" value="CELL SHAPE-DETERMINING PROTEIN MREC"/>
    <property type="match status" value="1"/>
</dbReference>
<organism evidence="7 8">
    <name type="scientific">Microseira wollei NIES-4236</name>
    <dbReference type="NCBI Taxonomy" id="2530354"/>
    <lineage>
        <taxon>Bacteria</taxon>
        <taxon>Bacillati</taxon>
        <taxon>Cyanobacteriota</taxon>
        <taxon>Cyanophyceae</taxon>
        <taxon>Oscillatoriophycideae</taxon>
        <taxon>Aerosakkonematales</taxon>
        <taxon>Aerosakkonemataceae</taxon>
        <taxon>Microseira</taxon>
    </lineage>
</organism>
<dbReference type="InterPro" id="IPR055342">
    <property type="entry name" value="MreC_beta-barrel_core"/>
</dbReference>
<evidence type="ECO:0000256" key="3">
    <source>
        <dbReference type="ARBA" id="ARBA00022960"/>
    </source>
</evidence>
<keyword evidence="5" id="KW-0175">Coiled coil</keyword>
<evidence type="ECO:0000256" key="4">
    <source>
        <dbReference type="ARBA" id="ARBA00032089"/>
    </source>
</evidence>
<comment type="similarity">
    <text evidence="1">Belongs to the MreC family.</text>
</comment>
<comment type="caution">
    <text evidence="7">The sequence shown here is derived from an EMBL/GenBank/DDBJ whole genome shotgun (WGS) entry which is preliminary data.</text>
</comment>
<evidence type="ECO:0000313" key="7">
    <source>
        <dbReference type="EMBL" id="GET38039.1"/>
    </source>
</evidence>
<dbReference type="GO" id="GO:0008360">
    <property type="term" value="P:regulation of cell shape"/>
    <property type="evidence" value="ECO:0007669"/>
    <property type="project" value="UniProtKB-KW"/>
</dbReference>